<dbReference type="Proteomes" id="UP001198495">
    <property type="component" value="Unassembled WGS sequence"/>
</dbReference>
<evidence type="ECO:0000313" key="2">
    <source>
        <dbReference type="EMBL" id="MCC2219608.1"/>
    </source>
</evidence>
<accession>A0ABS8FR30</accession>
<dbReference type="RefSeq" id="WP_118734246.1">
    <property type="nucleotide sequence ID" value="NZ_JAJEQT010000009.1"/>
</dbReference>
<proteinExistence type="predicted"/>
<protein>
    <recommendedName>
        <fullName evidence="4">Lipoprotein</fullName>
    </recommendedName>
</protein>
<name>A0ABS8FR30_9FIRM</name>
<dbReference type="EMBL" id="JAJEQT010000009">
    <property type="protein sequence ID" value="MCC2219608.1"/>
    <property type="molecule type" value="Genomic_DNA"/>
</dbReference>
<keyword evidence="3" id="KW-1185">Reference proteome</keyword>
<reference evidence="2 3" key="1">
    <citation type="submission" date="2021-10" db="EMBL/GenBank/DDBJ databases">
        <title>Anaerobic single-cell dispensing facilitates the cultivation of human gut bacteria.</title>
        <authorList>
            <person name="Afrizal A."/>
        </authorList>
    </citation>
    <scope>NUCLEOTIDE SEQUENCE [LARGE SCALE GENOMIC DNA]</scope>
    <source>
        <strain evidence="2 3">CLA-AA-H212</strain>
    </source>
</reference>
<comment type="caution">
    <text evidence="2">The sequence shown here is derived from an EMBL/GenBank/DDBJ whole genome shotgun (WGS) entry which is preliminary data.</text>
</comment>
<evidence type="ECO:0000313" key="3">
    <source>
        <dbReference type="Proteomes" id="UP001198495"/>
    </source>
</evidence>
<organism evidence="2 3">
    <name type="scientific">Coprococcus hominis</name>
    <name type="common">ex Arizal et al. 2022</name>
    <dbReference type="NCBI Taxonomy" id="2881262"/>
    <lineage>
        <taxon>Bacteria</taxon>
        <taxon>Bacillati</taxon>
        <taxon>Bacillota</taxon>
        <taxon>Clostridia</taxon>
        <taxon>Lachnospirales</taxon>
        <taxon>Lachnospiraceae</taxon>
        <taxon>Coprococcus</taxon>
    </lineage>
</organism>
<sequence length="169" mass="18150">MKKRVYIAVVTLALASLFAGCGKKSADAAVSVKDDVVEFVNEELPAAKADHDNAIGIYNAYFTGSSDQDLDAFKTSLQDTAIPAMENCITTISNIEVATDEVKALKDSYLQSVQKECEAMKMVVSAIDGENADYLTQADSLIAEAATLRSDYQTKLQAIANEQGIVVNQ</sequence>
<feature type="chain" id="PRO_5046545160" description="Lipoprotein" evidence="1">
    <location>
        <begin position="22"/>
        <end position="169"/>
    </location>
</feature>
<gene>
    <name evidence="2" type="ORF">LKD28_11310</name>
</gene>
<feature type="signal peptide" evidence="1">
    <location>
        <begin position="1"/>
        <end position="21"/>
    </location>
</feature>
<evidence type="ECO:0000256" key="1">
    <source>
        <dbReference type="SAM" id="SignalP"/>
    </source>
</evidence>
<dbReference type="PROSITE" id="PS51257">
    <property type="entry name" value="PROKAR_LIPOPROTEIN"/>
    <property type="match status" value="1"/>
</dbReference>
<evidence type="ECO:0008006" key="4">
    <source>
        <dbReference type="Google" id="ProtNLM"/>
    </source>
</evidence>
<keyword evidence="1" id="KW-0732">Signal</keyword>